<gene>
    <name evidence="2" type="ORF">E6K79_02860</name>
</gene>
<evidence type="ECO:0000256" key="1">
    <source>
        <dbReference type="SAM" id="Phobius"/>
    </source>
</evidence>
<proteinExistence type="predicted"/>
<reference evidence="2 3" key="1">
    <citation type="journal article" date="2019" name="Nat. Microbiol.">
        <title>Mediterranean grassland soil C-N compound turnover is dependent on rainfall and depth, and is mediated by genomically divergent microorganisms.</title>
        <authorList>
            <person name="Diamond S."/>
            <person name="Andeer P.F."/>
            <person name="Li Z."/>
            <person name="Crits-Christoph A."/>
            <person name="Burstein D."/>
            <person name="Anantharaman K."/>
            <person name="Lane K.R."/>
            <person name="Thomas B.C."/>
            <person name="Pan C."/>
            <person name="Northen T.R."/>
            <person name="Banfield J.F."/>
        </authorList>
    </citation>
    <scope>NUCLEOTIDE SEQUENCE [LARGE SCALE GENOMIC DNA]</scope>
    <source>
        <strain evidence="2">WS_9</strain>
    </source>
</reference>
<dbReference type="AlphaFoldDB" id="A0A538TRQ4"/>
<sequence>MAADQDRRIRRRGAGDLRLQASRVRYAKNAPRGRAQHLRQALVLVLARRVLILALIAVLNSSTAFGAGAKLTQEYDLKATFLFHFAQFVEWPAETLPDKAPFTIGIIGNDPFGKSLDEIVANETIEGHKLVIRRFQDVSQIDSCQILFIAPSEAKRLDQLLSHLNRRSVLTVGDSRDFALRSGIIGFVISDKRLRLVINLAAASAAKLTISSKLLRQSEIVGPAPVRE</sequence>
<dbReference type="EMBL" id="VBOZ01000009">
    <property type="protein sequence ID" value="TMQ66309.1"/>
    <property type="molecule type" value="Genomic_DNA"/>
</dbReference>
<evidence type="ECO:0000313" key="3">
    <source>
        <dbReference type="Proteomes" id="UP000317691"/>
    </source>
</evidence>
<dbReference type="InterPro" id="IPR025293">
    <property type="entry name" value="YfiR/HmsC-like"/>
</dbReference>
<dbReference type="Proteomes" id="UP000317691">
    <property type="component" value="Unassembled WGS sequence"/>
</dbReference>
<protein>
    <submittedName>
        <fullName evidence="2">YfiR family protein</fullName>
    </submittedName>
</protein>
<name>A0A538TRQ4_UNCEI</name>
<keyword evidence="1" id="KW-1133">Transmembrane helix</keyword>
<evidence type="ECO:0000313" key="2">
    <source>
        <dbReference type="EMBL" id="TMQ66309.1"/>
    </source>
</evidence>
<organism evidence="2 3">
    <name type="scientific">Eiseniibacteriota bacterium</name>
    <dbReference type="NCBI Taxonomy" id="2212470"/>
    <lineage>
        <taxon>Bacteria</taxon>
        <taxon>Candidatus Eiseniibacteriota</taxon>
    </lineage>
</organism>
<comment type="caution">
    <text evidence="2">The sequence shown here is derived from an EMBL/GenBank/DDBJ whole genome shotgun (WGS) entry which is preliminary data.</text>
</comment>
<keyword evidence="1" id="KW-0472">Membrane</keyword>
<feature type="transmembrane region" description="Helical" evidence="1">
    <location>
        <begin position="41"/>
        <end position="59"/>
    </location>
</feature>
<keyword evidence="1" id="KW-0812">Transmembrane</keyword>
<dbReference type="Pfam" id="PF13689">
    <property type="entry name" value="DUF4154"/>
    <property type="match status" value="1"/>
</dbReference>
<accession>A0A538TRQ4</accession>